<dbReference type="InterPro" id="IPR023160">
    <property type="entry name" value="RNase_HII_hlx-loop-hlx_cap_dom"/>
</dbReference>
<name>A0A0W4ZMH6_PNEJ7</name>
<comment type="similarity">
    <text evidence="3">Belongs to the RNase HII family. Eukaryotic subfamily.</text>
</comment>
<dbReference type="GO" id="GO:0032299">
    <property type="term" value="C:ribonuclease H2 complex"/>
    <property type="evidence" value="ECO:0007669"/>
    <property type="project" value="EnsemblFungi"/>
</dbReference>
<feature type="binding site" evidence="8">
    <location>
        <position position="176"/>
    </location>
    <ligand>
        <name>a divalent metal cation</name>
        <dbReference type="ChEBI" id="CHEBI:60240"/>
    </ligand>
</feature>
<dbReference type="GO" id="GO:0043137">
    <property type="term" value="P:DNA replication, removal of RNA primer"/>
    <property type="evidence" value="ECO:0007669"/>
    <property type="project" value="EnsemblFungi"/>
</dbReference>
<dbReference type="InterPro" id="IPR001352">
    <property type="entry name" value="RNase_HII/HIII"/>
</dbReference>
<proteinExistence type="inferred from homology"/>
<evidence type="ECO:0000256" key="5">
    <source>
        <dbReference type="ARBA" id="ARBA00022723"/>
    </source>
</evidence>
<comment type="cofactor">
    <cofactor evidence="8">
        <name>Mn(2+)</name>
        <dbReference type="ChEBI" id="CHEBI:29035"/>
    </cofactor>
    <cofactor evidence="8">
        <name>Mg(2+)</name>
        <dbReference type="ChEBI" id="CHEBI:18420"/>
    </cofactor>
    <text evidence="8">Manganese or magnesium. Binds 1 divalent metal ion per monomer in the absence of substrate. May bind a second metal ion after substrate binding.</text>
</comment>
<comment type="function">
    <text evidence="9">Endonuclease that specifically degrades the RNA of RNA-DNA hybrids.</text>
</comment>
<dbReference type="OrthoDB" id="7462577at2759"/>
<evidence type="ECO:0000256" key="4">
    <source>
        <dbReference type="ARBA" id="ARBA00022722"/>
    </source>
</evidence>
<dbReference type="Proteomes" id="UP000053447">
    <property type="component" value="Unassembled WGS sequence"/>
</dbReference>
<comment type="cofactor">
    <cofactor evidence="2">
        <name>Mg(2+)</name>
        <dbReference type="ChEBI" id="CHEBI:18420"/>
    </cofactor>
</comment>
<dbReference type="InterPro" id="IPR004649">
    <property type="entry name" value="RNase_H2_suA"/>
</dbReference>
<dbReference type="GO" id="GO:0005634">
    <property type="term" value="C:nucleus"/>
    <property type="evidence" value="ECO:0007669"/>
    <property type="project" value="EnsemblFungi"/>
</dbReference>
<dbReference type="Gene3D" id="3.30.420.10">
    <property type="entry name" value="Ribonuclease H-like superfamily/Ribonuclease H"/>
    <property type="match status" value="1"/>
</dbReference>
<dbReference type="PROSITE" id="PS51975">
    <property type="entry name" value="RNASE_H_2"/>
    <property type="match status" value="1"/>
</dbReference>
<dbReference type="FunFam" id="3.30.420.10:FF:000016">
    <property type="entry name" value="Ribonuclease"/>
    <property type="match status" value="1"/>
</dbReference>
<gene>
    <name evidence="11" type="ORF">T551_02197</name>
</gene>
<dbReference type="eggNOG" id="KOG2299">
    <property type="taxonomic scope" value="Eukaryota"/>
</dbReference>
<dbReference type="EMBL" id="LFWA01000009">
    <property type="protein sequence ID" value="KTW29581.1"/>
    <property type="molecule type" value="Genomic_DNA"/>
</dbReference>
<dbReference type="Gene3D" id="1.10.10.460">
    <property type="entry name" value="Ribonuclease hii. Domain 2"/>
    <property type="match status" value="1"/>
</dbReference>
<dbReference type="Pfam" id="PF01351">
    <property type="entry name" value="RNase_HII"/>
    <property type="match status" value="1"/>
</dbReference>
<dbReference type="GO" id="GO:0003723">
    <property type="term" value="F:RNA binding"/>
    <property type="evidence" value="ECO:0007669"/>
    <property type="project" value="UniProtKB-UniRule"/>
</dbReference>
<comment type="catalytic activity">
    <reaction evidence="1 8 9">
        <text>Endonucleolytic cleavage to 5'-phosphomonoester.</text>
        <dbReference type="EC" id="3.1.26.4"/>
    </reaction>
</comment>
<keyword evidence="7 8" id="KW-0378">Hydrolase</keyword>
<evidence type="ECO:0000256" key="8">
    <source>
        <dbReference type="PROSITE-ProRule" id="PRU01319"/>
    </source>
</evidence>
<evidence type="ECO:0000256" key="7">
    <source>
        <dbReference type="ARBA" id="ARBA00022801"/>
    </source>
</evidence>
<dbReference type="InterPro" id="IPR036397">
    <property type="entry name" value="RNaseH_sf"/>
</dbReference>
<sequence length="330" mass="37833">MNWKKNSSFKKENEKTVFPDLNNDLYEPIKKIIHSKEKLCKSDTWIAGIDEAGRGPVHFKSILNITNKRLKIGPMVYSVAYCPQNYANILKEYGFSDSKTLTPEQRKQLMQMLCTHNELKKNVGWSICIVSAREISQGMLRPDGSYNLNAQAHDTTIQLLFEVFKRNPGIKEVYVDTVGPSSSYQIKLQQLFPQTNVIVTEKADSIYPIVSTASICAKVSRDNALSKAAIHGESWGSGYPSDPITCKWLKYSMDPIFGWPYEIVRYSWQTAKDLLEKDAQKKDNSKVHVEWYKKNEKSSMRDIQSYSKTSKTTQEGINLSWYGQNIEHDF</sequence>
<dbReference type="NCBIfam" id="TIGR00729">
    <property type="entry name" value="ribonuclease HII"/>
    <property type="match status" value="1"/>
</dbReference>
<keyword evidence="4 8" id="KW-0540">Nuclease</keyword>
<comment type="caution">
    <text evidence="11">The sequence shown here is derived from an EMBL/GenBank/DDBJ whole genome shotgun (WGS) entry which is preliminary data.</text>
</comment>
<protein>
    <recommendedName>
        <fullName evidence="9">Ribonuclease</fullName>
        <ecNumber evidence="9">3.1.26.4</ecNumber>
    </recommendedName>
</protein>
<dbReference type="GO" id="GO:0046872">
    <property type="term" value="F:metal ion binding"/>
    <property type="evidence" value="ECO:0007669"/>
    <property type="project" value="UniProtKB-KW"/>
</dbReference>
<evidence type="ECO:0000256" key="3">
    <source>
        <dbReference type="ARBA" id="ARBA00007058"/>
    </source>
</evidence>
<feature type="binding site" evidence="8">
    <location>
        <position position="51"/>
    </location>
    <ligand>
        <name>a divalent metal cation</name>
        <dbReference type="ChEBI" id="CHEBI:60240"/>
    </ligand>
</feature>
<dbReference type="RefSeq" id="XP_018229412.1">
    <property type="nucleotide sequence ID" value="XM_018374460.1"/>
</dbReference>
<dbReference type="PANTHER" id="PTHR10954">
    <property type="entry name" value="RIBONUCLEASE H2 SUBUNIT A"/>
    <property type="match status" value="1"/>
</dbReference>
<dbReference type="CDD" id="cd07181">
    <property type="entry name" value="RNase_HII_eukaryota_like"/>
    <property type="match status" value="1"/>
</dbReference>
<dbReference type="STRING" id="1408657.A0A0W4ZMH6"/>
<accession>A0A0W4ZMH6</accession>
<dbReference type="GeneID" id="28940715"/>
<keyword evidence="12" id="KW-1185">Reference proteome</keyword>
<dbReference type="EC" id="3.1.26.4" evidence="9"/>
<evidence type="ECO:0000313" key="11">
    <source>
        <dbReference type="EMBL" id="KTW29581.1"/>
    </source>
</evidence>
<reference evidence="12" key="1">
    <citation type="journal article" date="2016" name="Nat. Commun.">
        <title>Genome analysis of three Pneumocystis species reveals adaptation mechanisms to life exclusively in mammalian hosts.</title>
        <authorList>
            <person name="Ma L."/>
            <person name="Chen Z."/>
            <person name="Huang D.W."/>
            <person name="Kutty G."/>
            <person name="Ishihara M."/>
            <person name="Wang H."/>
            <person name="Abouelleil A."/>
            <person name="Bishop L."/>
            <person name="Davey E."/>
            <person name="Deng R."/>
            <person name="Deng X."/>
            <person name="Fan L."/>
            <person name="Fantoni G."/>
            <person name="Fitzgerald M."/>
            <person name="Gogineni E."/>
            <person name="Goldberg J.M."/>
            <person name="Handley G."/>
            <person name="Hu X."/>
            <person name="Huber C."/>
            <person name="Jiao X."/>
            <person name="Jones K."/>
            <person name="Levin J.Z."/>
            <person name="Liu Y."/>
            <person name="Macdonald P."/>
            <person name="Melnikov A."/>
            <person name="Raley C."/>
            <person name="Sassi M."/>
            <person name="Sherman B.T."/>
            <person name="Song X."/>
            <person name="Sykes S."/>
            <person name="Tran B."/>
            <person name="Walsh L."/>
            <person name="Xia Y."/>
            <person name="Yang J."/>
            <person name="Young S."/>
            <person name="Zeng Q."/>
            <person name="Zheng X."/>
            <person name="Stephens R."/>
            <person name="Nusbaum C."/>
            <person name="Birren B.W."/>
            <person name="Azadi P."/>
            <person name="Lempicki R.A."/>
            <person name="Cuomo C.A."/>
            <person name="Kovacs J.A."/>
        </authorList>
    </citation>
    <scope>NUCLEOTIDE SEQUENCE [LARGE SCALE GENOMIC DNA]</scope>
    <source>
        <strain evidence="12">RU7</strain>
    </source>
</reference>
<dbReference type="SUPFAM" id="SSF53098">
    <property type="entry name" value="Ribonuclease H-like"/>
    <property type="match status" value="1"/>
</dbReference>
<organism evidence="11 12">
    <name type="scientific">Pneumocystis jirovecii (strain RU7)</name>
    <name type="common">Human pneumocystis pneumonia agent</name>
    <dbReference type="NCBI Taxonomy" id="1408657"/>
    <lineage>
        <taxon>Eukaryota</taxon>
        <taxon>Fungi</taxon>
        <taxon>Dikarya</taxon>
        <taxon>Ascomycota</taxon>
        <taxon>Taphrinomycotina</taxon>
        <taxon>Pneumocystomycetes</taxon>
        <taxon>Pneumocystaceae</taxon>
        <taxon>Pneumocystis</taxon>
    </lineage>
</organism>
<dbReference type="AlphaFoldDB" id="A0A0W4ZMH6"/>
<dbReference type="PANTHER" id="PTHR10954:SF7">
    <property type="entry name" value="RIBONUCLEASE H2 SUBUNIT A"/>
    <property type="match status" value="1"/>
</dbReference>
<evidence type="ECO:0000256" key="2">
    <source>
        <dbReference type="ARBA" id="ARBA00001946"/>
    </source>
</evidence>
<keyword evidence="6 8" id="KW-0255">Endonuclease</keyword>
<dbReference type="GO" id="GO:1990516">
    <property type="term" value="P:ribonucleotide excision repair"/>
    <property type="evidence" value="ECO:0007669"/>
    <property type="project" value="EnsemblFungi"/>
</dbReference>
<evidence type="ECO:0000256" key="1">
    <source>
        <dbReference type="ARBA" id="ARBA00000077"/>
    </source>
</evidence>
<dbReference type="InterPro" id="IPR024567">
    <property type="entry name" value="RNase_HII/HIII_dom"/>
</dbReference>
<feature type="domain" description="RNase H type-2" evidence="10">
    <location>
        <begin position="44"/>
        <end position="280"/>
    </location>
</feature>
<evidence type="ECO:0000259" key="10">
    <source>
        <dbReference type="PROSITE" id="PS51975"/>
    </source>
</evidence>
<dbReference type="InterPro" id="IPR012337">
    <property type="entry name" value="RNaseH-like_sf"/>
</dbReference>
<dbReference type="GO" id="GO:0004523">
    <property type="term" value="F:RNA-DNA hybrid ribonuclease activity"/>
    <property type="evidence" value="ECO:0007669"/>
    <property type="project" value="UniProtKB-UniRule"/>
</dbReference>
<dbReference type="FunFam" id="1.10.10.460:FF:000001">
    <property type="entry name" value="Ribonuclease"/>
    <property type="match status" value="1"/>
</dbReference>
<dbReference type="VEuPathDB" id="FungiDB:T551_02197"/>
<feature type="binding site" evidence="8">
    <location>
        <position position="50"/>
    </location>
    <ligand>
        <name>a divalent metal cation</name>
        <dbReference type="ChEBI" id="CHEBI:60240"/>
    </ligand>
</feature>
<keyword evidence="5 8" id="KW-0479">Metal-binding</keyword>
<evidence type="ECO:0000256" key="6">
    <source>
        <dbReference type="ARBA" id="ARBA00022759"/>
    </source>
</evidence>
<evidence type="ECO:0000313" key="12">
    <source>
        <dbReference type="Proteomes" id="UP000053447"/>
    </source>
</evidence>
<evidence type="ECO:0000256" key="9">
    <source>
        <dbReference type="RuleBase" id="RU003515"/>
    </source>
</evidence>